<comment type="caution">
    <text evidence="2">The sequence shown here is derived from an EMBL/GenBank/DDBJ whole genome shotgun (WGS) entry which is preliminary data.</text>
</comment>
<dbReference type="Proteomes" id="UP001596414">
    <property type="component" value="Unassembled WGS sequence"/>
</dbReference>
<keyword evidence="1" id="KW-1133">Transmembrane helix</keyword>
<feature type="transmembrane region" description="Helical" evidence="1">
    <location>
        <begin position="45"/>
        <end position="63"/>
    </location>
</feature>
<protein>
    <submittedName>
        <fullName evidence="2">Uncharacterized protein</fullName>
    </submittedName>
</protein>
<evidence type="ECO:0000313" key="3">
    <source>
        <dbReference type="Proteomes" id="UP001596414"/>
    </source>
</evidence>
<gene>
    <name evidence="2" type="ORF">ACFQJ7_00430</name>
</gene>
<accession>A0ABD5X012</accession>
<dbReference type="Pfam" id="PF26047">
    <property type="entry name" value="DUF8015"/>
    <property type="match status" value="1"/>
</dbReference>
<dbReference type="AlphaFoldDB" id="A0ABD5X012"/>
<sequence>MSVSNSLGRSVTDLAHSDWVLLLIPLVFFGTYLLCFLVVGAQSVALISAALCASLLVVDGLFVRPPTRR</sequence>
<dbReference type="InterPro" id="IPR058328">
    <property type="entry name" value="DUF8015"/>
</dbReference>
<evidence type="ECO:0000256" key="1">
    <source>
        <dbReference type="SAM" id="Phobius"/>
    </source>
</evidence>
<keyword evidence="1" id="KW-0812">Transmembrane</keyword>
<dbReference type="EMBL" id="JBHSZQ010000001">
    <property type="protein sequence ID" value="MFC7124511.1"/>
    <property type="molecule type" value="Genomic_DNA"/>
</dbReference>
<evidence type="ECO:0000313" key="2">
    <source>
        <dbReference type="EMBL" id="MFC7124511.1"/>
    </source>
</evidence>
<feature type="transmembrane region" description="Helical" evidence="1">
    <location>
        <begin position="20"/>
        <end position="39"/>
    </location>
</feature>
<name>A0ABD5X012_9EURY</name>
<organism evidence="2 3">
    <name type="scientific">Halovenus rubra</name>
    <dbReference type="NCBI Taxonomy" id="869890"/>
    <lineage>
        <taxon>Archaea</taxon>
        <taxon>Methanobacteriati</taxon>
        <taxon>Methanobacteriota</taxon>
        <taxon>Stenosarchaea group</taxon>
        <taxon>Halobacteria</taxon>
        <taxon>Halobacteriales</taxon>
        <taxon>Haloarculaceae</taxon>
        <taxon>Halovenus</taxon>
    </lineage>
</organism>
<dbReference type="RefSeq" id="WP_267637774.1">
    <property type="nucleotide sequence ID" value="NZ_JAODIY010000010.1"/>
</dbReference>
<keyword evidence="1" id="KW-0472">Membrane</keyword>
<reference evidence="2 3" key="1">
    <citation type="journal article" date="2014" name="Int. J. Syst. Evol. Microbiol.">
        <title>Complete genome sequence of Corynebacterium casei LMG S-19264T (=DSM 44701T), isolated from a smear-ripened cheese.</title>
        <authorList>
            <consortium name="US DOE Joint Genome Institute (JGI-PGF)"/>
            <person name="Walter F."/>
            <person name="Albersmeier A."/>
            <person name="Kalinowski J."/>
            <person name="Ruckert C."/>
        </authorList>
    </citation>
    <scope>NUCLEOTIDE SEQUENCE [LARGE SCALE GENOMIC DNA]</scope>
    <source>
        <strain evidence="2 3">CGMCC 4.7215</strain>
    </source>
</reference>
<proteinExistence type="predicted"/>